<accession>A0A5A8CZ37</accession>
<feature type="region of interest" description="Disordered" evidence="1">
    <location>
        <begin position="705"/>
        <end position="724"/>
    </location>
</feature>
<keyword evidence="2" id="KW-1133">Transmembrane helix</keyword>
<evidence type="ECO:0000313" key="4">
    <source>
        <dbReference type="Proteomes" id="UP000323011"/>
    </source>
</evidence>
<sequence>MSLWWRGPKLRVAPFGIVAIGQPSDFFAAAGVAAAPVFFTRVGQDTNMAYTTVGALANRSRQLGPHAAGKAFSQFQLAGRLQQDPSQWYLDKWHHMVVAANRRDLDRGSMKGWMDGQSASFWCPPFGNGHFAPGFLADPETEPWLPPNRSLGCNWSHAVGCNGLPVCQSGARFPMNASDVVLSVGSSKWFNQPGTIGHDSGGQLASLSLTSSSTPFTVANRMALADAEPAFAVAAMPTIGGGTVECEAGTPLSMLAGRVVCFASCPSAAQVPALRLDVLCSDADPLSPWLREPRAVLCGSRSTSGDGSGGVWDSGATGLVWSGQASSWSSPLGWSGVLGAASRAAQPGWDASGMAAWGRGAPWHPGDRRVSEKRPQHAAESALQCVAPPPLLQWWAASGRSVVVQLCLGGLAADARYRLADDLLQSVDELSAMLLQARQEAALLMGLRPNATARLWLERAGATSSEQALALRRAALGPGSAPGTAEALCEHPARSAVQGLLGKGAVQDCVCLHLGIRPGLPAGGGAVRESAGYLGASFASSLRDAPTESTPLSLFASASRASVALLPVQACGGADSREQGEAQAGVDDSTGLLMRAITEGLGAATAWGGRAALAGSFPSLAQCGTSLPGQLLPLVVPLVAGAVILGVAGCVYCRQRGSLADGPLEAAALSTMLADGHRLLLASGNAPSVGSVSRASVLERRAWESAQASARPSRGSGPRPSAELFASGSLRQDVGLPGRVATGDAQLVSGLPRPGGSSGAQRAQSAGDGVVGSFVKAGVRRLGGDEGRSESTDDGDEWEAGLGLDVAVRGLAGEAEEARCGAEEDAEAAARGRRDASPVVAPKFSTARVAPEASRRQCRRCCPHASFRDAVSGVGSAVLVAMQLGVVGAVGLAPGRPVVDALLLLSVAPLVCRVLAVVSFRHASVLSRLQCGHPSGQGALSEWSMAGALVGAVGGGAALDVAESPSEHGERLGIAKRAPQLRALWPSTMMSVLMALAVDLRAVRLVLSGLYAPLGHWLVLPGRHRAARRGLAQLELAASGVWLVAWAACSGLLLWTLNDAACDALSTPSALELASSGCAAAGVRCMCSLHGEGLLWVGVPALCGVAVAAAGLLGRVWDSVCPGGSE</sequence>
<name>A0A5A8CZ37_CAFRO</name>
<evidence type="ECO:0000256" key="1">
    <source>
        <dbReference type="SAM" id="MobiDB-lite"/>
    </source>
</evidence>
<evidence type="ECO:0000313" key="3">
    <source>
        <dbReference type="EMBL" id="KAA0157647.1"/>
    </source>
</evidence>
<keyword evidence="4" id="KW-1185">Reference proteome</keyword>
<evidence type="ECO:0000256" key="2">
    <source>
        <dbReference type="SAM" id="Phobius"/>
    </source>
</evidence>
<reference evidence="3 4" key="1">
    <citation type="submission" date="2019-07" db="EMBL/GenBank/DDBJ databases">
        <title>Genomes of Cafeteria roenbergensis.</title>
        <authorList>
            <person name="Fischer M.G."/>
            <person name="Hackl T."/>
            <person name="Roman M."/>
        </authorList>
    </citation>
    <scope>NUCLEOTIDE SEQUENCE [LARGE SCALE GENOMIC DNA]</scope>
    <source>
        <strain evidence="3 4">BVI</strain>
    </source>
</reference>
<proteinExistence type="predicted"/>
<protein>
    <submittedName>
        <fullName evidence="3">Uncharacterized protein</fullName>
    </submittedName>
</protein>
<keyword evidence="2" id="KW-0472">Membrane</keyword>
<dbReference type="EMBL" id="VLTN01000001">
    <property type="protein sequence ID" value="KAA0157647.1"/>
    <property type="molecule type" value="Genomic_DNA"/>
</dbReference>
<feature type="transmembrane region" description="Helical" evidence="2">
    <location>
        <begin position="901"/>
        <end position="920"/>
    </location>
</feature>
<feature type="transmembrane region" description="Helical" evidence="2">
    <location>
        <begin position="874"/>
        <end position="895"/>
    </location>
</feature>
<feature type="transmembrane region" description="Helical" evidence="2">
    <location>
        <begin position="1094"/>
        <end position="1117"/>
    </location>
</feature>
<comment type="caution">
    <text evidence="3">The sequence shown here is derived from an EMBL/GenBank/DDBJ whole genome shotgun (WGS) entry which is preliminary data.</text>
</comment>
<gene>
    <name evidence="3" type="ORF">FNF29_00223</name>
</gene>
<organism evidence="3 4">
    <name type="scientific">Cafeteria roenbergensis</name>
    <name type="common">Marine flagellate</name>
    <dbReference type="NCBI Taxonomy" id="33653"/>
    <lineage>
        <taxon>Eukaryota</taxon>
        <taxon>Sar</taxon>
        <taxon>Stramenopiles</taxon>
        <taxon>Bigyra</taxon>
        <taxon>Opalozoa</taxon>
        <taxon>Bicosoecida</taxon>
        <taxon>Cafeteriaceae</taxon>
        <taxon>Cafeteria</taxon>
    </lineage>
</organism>
<feature type="transmembrane region" description="Helical" evidence="2">
    <location>
        <begin position="631"/>
        <end position="653"/>
    </location>
</feature>
<feature type="region of interest" description="Disordered" evidence="1">
    <location>
        <begin position="746"/>
        <end position="768"/>
    </location>
</feature>
<dbReference type="AlphaFoldDB" id="A0A5A8CZ37"/>
<dbReference type="Proteomes" id="UP000323011">
    <property type="component" value="Unassembled WGS sequence"/>
</dbReference>
<feature type="transmembrane region" description="Helical" evidence="2">
    <location>
        <begin position="1034"/>
        <end position="1057"/>
    </location>
</feature>
<keyword evidence="2" id="KW-0812">Transmembrane</keyword>